<dbReference type="InterPro" id="IPR036236">
    <property type="entry name" value="Znf_C2H2_sf"/>
</dbReference>
<feature type="region of interest" description="Disordered" evidence="2">
    <location>
        <begin position="100"/>
        <end position="138"/>
    </location>
</feature>
<dbReference type="PROSITE" id="PS00028">
    <property type="entry name" value="ZINC_FINGER_C2H2_1"/>
    <property type="match status" value="2"/>
</dbReference>
<reference evidence="4 5" key="1">
    <citation type="submission" date="2024-01" db="EMBL/GenBank/DDBJ databases">
        <title>The genomes of 5 underutilized Papilionoideae crops provide insights into root nodulation and disease resistanc.</title>
        <authorList>
            <person name="Jiang F."/>
        </authorList>
    </citation>
    <scope>NUCLEOTIDE SEQUENCE [LARGE SCALE GENOMIC DNA]</scope>
    <source>
        <strain evidence="4">DUOXIRENSHENG_FW03</strain>
        <tissue evidence="4">Leaves</tissue>
    </source>
</reference>
<dbReference type="Proteomes" id="UP001386955">
    <property type="component" value="Unassembled WGS sequence"/>
</dbReference>
<evidence type="ECO:0000256" key="2">
    <source>
        <dbReference type="SAM" id="MobiDB-lite"/>
    </source>
</evidence>
<evidence type="ECO:0000313" key="4">
    <source>
        <dbReference type="EMBL" id="KAK7401066.1"/>
    </source>
</evidence>
<keyword evidence="1" id="KW-0862">Zinc</keyword>
<keyword evidence="1" id="KW-0863">Zinc-finger</keyword>
<dbReference type="PANTHER" id="PTHR47591:SF13">
    <property type="entry name" value="OS02G0293900 PROTEIN"/>
    <property type="match status" value="1"/>
</dbReference>
<dbReference type="PROSITE" id="PS50157">
    <property type="entry name" value="ZINC_FINGER_C2H2_2"/>
    <property type="match status" value="2"/>
</dbReference>
<dbReference type="PANTHER" id="PTHR47591">
    <property type="entry name" value="ZINC FINGER PROTEIN ZAT2-RELATED"/>
    <property type="match status" value="1"/>
</dbReference>
<feature type="compositionally biased region" description="Basic and acidic residues" evidence="2">
    <location>
        <begin position="124"/>
        <end position="138"/>
    </location>
</feature>
<feature type="domain" description="C2H2-type" evidence="3">
    <location>
        <begin position="17"/>
        <end position="46"/>
    </location>
</feature>
<comment type="caution">
    <text evidence="4">The sequence shown here is derived from an EMBL/GenBank/DDBJ whole genome shotgun (WGS) entry which is preliminary data.</text>
</comment>
<feature type="domain" description="C2H2-type" evidence="3">
    <location>
        <begin position="62"/>
        <end position="84"/>
    </location>
</feature>
<dbReference type="EMBL" id="JAYMYS010000003">
    <property type="protein sequence ID" value="KAK7401066.1"/>
    <property type="molecule type" value="Genomic_DNA"/>
</dbReference>
<evidence type="ECO:0000256" key="1">
    <source>
        <dbReference type="PROSITE-ProRule" id="PRU00042"/>
    </source>
</evidence>
<name>A0AAN9XP76_PSOTE</name>
<dbReference type="Pfam" id="PF13912">
    <property type="entry name" value="zf-C2H2_6"/>
    <property type="match status" value="2"/>
</dbReference>
<dbReference type="Gene3D" id="3.30.160.60">
    <property type="entry name" value="Classic Zinc Finger"/>
    <property type="match status" value="1"/>
</dbReference>
<dbReference type="GO" id="GO:0008270">
    <property type="term" value="F:zinc ion binding"/>
    <property type="evidence" value="ECO:0007669"/>
    <property type="project" value="UniProtKB-KW"/>
</dbReference>
<sequence length="191" mass="21680">MDVDKPISVKNSFPTVRECDICGRTFDSGKAFGGHRKWHFHKSKKVKVSNRDNCNDDSDHKFICCICKKQFSSKNSLFGHMRAHPKRPWKGVSFPTHFSSLNSDDDDNDNDDSDDDDYDNDYYDNNHDNSDCDTSDNREIAQGENHTHAIGLEKFTTPSWLKKDVRGRECVGAYGAAETLVYLSANCTLAK</sequence>
<dbReference type="AlphaFoldDB" id="A0AAN9XP76"/>
<protein>
    <recommendedName>
        <fullName evidence="3">C2H2-type domain-containing protein</fullName>
    </recommendedName>
</protein>
<dbReference type="SMART" id="SM00355">
    <property type="entry name" value="ZnF_C2H2"/>
    <property type="match status" value="2"/>
</dbReference>
<dbReference type="InterPro" id="IPR013087">
    <property type="entry name" value="Znf_C2H2_type"/>
</dbReference>
<feature type="compositionally biased region" description="Acidic residues" evidence="2">
    <location>
        <begin position="103"/>
        <end position="122"/>
    </location>
</feature>
<dbReference type="SUPFAM" id="SSF57667">
    <property type="entry name" value="beta-beta-alpha zinc fingers"/>
    <property type="match status" value="1"/>
</dbReference>
<proteinExistence type="predicted"/>
<accession>A0AAN9XP76</accession>
<gene>
    <name evidence="4" type="ORF">VNO78_12378</name>
</gene>
<evidence type="ECO:0000313" key="5">
    <source>
        <dbReference type="Proteomes" id="UP001386955"/>
    </source>
</evidence>
<keyword evidence="1" id="KW-0479">Metal-binding</keyword>
<evidence type="ECO:0000259" key="3">
    <source>
        <dbReference type="PROSITE" id="PS50157"/>
    </source>
</evidence>
<organism evidence="4 5">
    <name type="scientific">Psophocarpus tetragonolobus</name>
    <name type="common">Winged bean</name>
    <name type="synonym">Dolichos tetragonolobus</name>
    <dbReference type="NCBI Taxonomy" id="3891"/>
    <lineage>
        <taxon>Eukaryota</taxon>
        <taxon>Viridiplantae</taxon>
        <taxon>Streptophyta</taxon>
        <taxon>Embryophyta</taxon>
        <taxon>Tracheophyta</taxon>
        <taxon>Spermatophyta</taxon>
        <taxon>Magnoliopsida</taxon>
        <taxon>eudicotyledons</taxon>
        <taxon>Gunneridae</taxon>
        <taxon>Pentapetalae</taxon>
        <taxon>rosids</taxon>
        <taxon>fabids</taxon>
        <taxon>Fabales</taxon>
        <taxon>Fabaceae</taxon>
        <taxon>Papilionoideae</taxon>
        <taxon>50 kb inversion clade</taxon>
        <taxon>NPAAA clade</taxon>
        <taxon>indigoferoid/millettioid clade</taxon>
        <taxon>Phaseoleae</taxon>
        <taxon>Psophocarpus</taxon>
    </lineage>
</organism>
<keyword evidence="5" id="KW-1185">Reference proteome</keyword>